<dbReference type="GO" id="GO:0005737">
    <property type="term" value="C:cytoplasm"/>
    <property type="evidence" value="ECO:0007669"/>
    <property type="project" value="UniProtKB-SubCell"/>
</dbReference>
<dbReference type="InterPro" id="IPR053926">
    <property type="entry name" value="RecX_HTH_1st"/>
</dbReference>
<feature type="domain" description="RecX first three-helical" evidence="6">
    <location>
        <begin position="62"/>
        <end position="97"/>
    </location>
</feature>
<evidence type="ECO:0000256" key="2">
    <source>
        <dbReference type="ARBA" id="ARBA00009695"/>
    </source>
</evidence>
<keyword evidence="4" id="KW-0963">Cytoplasm</keyword>
<dbReference type="HAMAP" id="MF_01114">
    <property type="entry name" value="RecX"/>
    <property type="match status" value="1"/>
</dbReference>
<gene>
    <name evidence="7" type="ORF">METZ01_LOCUS111474</name>
</gene>
<name>A0A381X1P3_9ZZZZ</name>
<sequence length="212" mass="24152">VPQITAIKVNKKRPTRRSIFIDGQFAFSVSEGIFFQHNLEEGGELSDKQIKELTTADEFDKAKQAAVNLLSYRPRSIKEVSSRLVHKGWNQDLADRVTGELVDKGYLNDEEFAAIFARDRAKNKCLGPIALKSELIKTGVAQKIIEQTIEAVYSQYPADELIQRLMKKRGIDLDVPLVKKEKQRFINLLKRKGFTWDQMESVVRNLSVKTGN</sequence>
<dbReference type="PANTHER" id="PTHR33602">
    <property type="entry name" value="REGULATORY PROTEIN RECX FAMILY PROTEIN"/>
    <property type="match status" value="1"/>
</dbReference>
<feature type="non-terminal residue" evidence="7">
    <location>
        <position position="1"/>
    </location>
</feature>
<feature type="domain" description="RecX second three-helical" evidence="5">
    <location>
        <begin position="108"/>
        <end position="148"/>
    </location>
</feature>
<evidence type="ECO:0000259" key="6">
    <source>
        <dbReference type="Pfam" id="PF21982"/>
    </source>
</evidence>
<dbReference type="Pfam" id="PF02631">
    <property type="entry name" value="RecX_HTH2"/>
    <property type="match status" value="1"/>
</dbReference>
<organism evidence="7">
    <name type="scientific">marine metagenome</name>
    <dbReference type="NCBI Taxonomy" id="408172"/>
    <lineage>
        <taxon>unclassified sequences</taxon>
        <taxon>metagenomes</taxon>
        <taxon>ecological metagenomes</taxon>
    </lineage>
</organism>
<dbReference type="AlphaFoldDB" id="A0A381X1P3"/>
<dbReference type="GO" id="GO:0006282">
    <property type="term" value="P:regulation of DNA repair"/>
    <property type="evidence" value="ECO:0007669"/>
    <property type="project" value="InterPro"/>
</dbReference>
<protein>
    <recommendedName>
        <fullName evidence="3">Regulatory protein RecX</fullName>
    </recommendedName>
</protein>
<dbReference type="InterPro" id="IPR053924">
    <property type="entry name" value="RecX_HTH_2nd"/>
</dbReference>
<evidence type="ECO:0000259" key="5">
    <source>
        <dbReference type="Pfam" id="PF02631"/>
    </source>
</evidence>
<dbReference type="Gene3D" id="1.10.10.10">
    <property type="entry name" value="Winged helix-like DNA-binding domain superfamily/Winged helix DNA-binding domain"/>
    <property type="match status" value="2"/>
</dbReference>
<proteinExistence type="inferred from homology"/>
<dbReference type="InterPro" id="IPR003783">
    <property type="entry name" value="Regulatory_RecX"/>
</dbReference>
<evidence type="ECO:0000313" key="7">
    <source>
        <dbReference type="EMBL" id="SVA58620.1"/>
    </source>
</evidence>
<reference evidence="7" key="1">
    <citation type="submission" date="2018-05" db="EMBL/GenBank/DDBJ databases">
        <authorList>
            <person name="Lanie J.A."/>
            <person name="Ng W.-L."/>
            <person name="Kazmierczak K.M."/>
            <person name="Andrzejewski T.M."/>
            <person name="Davidsen T.M."/>
            <person name="Wayne K.J."/>
            <person name="Tettelin H."/>
            <person name="Glass J.I."/>
            <person name="Rusch D."/>
            <person name="Podicherti R."/>
            <person name="Tsui H.-C.T."/>
            <person name="Winkler M.E."/>
        </authorList>
    </citation>
    <scope>NUCLEOTIDE SEQUENCE</scope>
</reference>
<accession>A0A381X1P3</accession>
<evidence type="ECO:0000256" key="3">
    <source>
        <dbReference type="ARBA" id="ARBA00018111"/>
    </source>
</evidence>
<dbReference type="InterPro" id="IPR036388">
    <property type="entry name" value="WH-like_DNA-bd_sf"/>
</dbReference>
<dbReference type="Pfam" id="PF21982">
    <property type="entry name" value="RecX_HTH1"/>
    <property type="match status" value="1"/>
</dbReference>
<evidence type="ECO:0000256" key="1">
    <source>
        <dbReference type="ARBA" id="ARBA00004496"/>
    </source>
</evidence>
<comment type="subcellular location">
    <subcellularLocation>
        <location evidence="1">Cytoplasm</location>
    </subcellularLocation>
</comment>
<dbReference type="PANTHER" id="PTHR33602:SF1">
    <property type="entry name" value="REGULATORY PROTEIN RECX FAMILY PROTEIN"/>
    <property type="match status" value="1"/>
</dbReference>
<dbReference type="EMBL" id="UINC01013591">
    <property type="protein sequence ID" value="SVA58620.1"/>
    <property type="molecule type" value="Genomic_DNA"/>
</dbReference>
<comment type="similarity">
    <text evidence="2">Belongs to the RecX family.</text>
</comment>
<evidence type="ECO:0000256" key="4">
    <source>
        <dbReference type="ARBA" id="ARBA00022490"/>
    </source>
</evidence>